<evidence type="ECO:0000313" key="1">
    <source>
        <dbReference type="EMBL" id="MBZ1351069.1"/>
    </source>
</evidence>
<dbReference type="AlphaFoldDB" id="A0A953NA38"/>
<keyword evidence="2" id="KW-1185">Reference proteome</keyword>
<proteinExistence type="predicted"/>
<dbReference type="RefSeq" id="WP_259661469.1">
    <property type="nucleotide sequence ID" value="NZ_JAHXRI010000007.1"/>
</dbReference>
<dbReference type="EMBL" id="JAHXRI010000007">
    <property type="protein sequence ID" value="MBZ1351069.1"/>
    <property type="molecule type" value="Genomic_DNA"/>
</dbReference>
<evidence type="ECO:0000313" key="2">
    <source>
        <dbReference type="Proteomes" id="UP000739565"/>
    </source>
</evidence>
<gene>
    <name evidence="1" type="ORF">KZZ10_10465</name>
</gene>
<dbReference type="Proteomes" id="UP000739565">
    <property type="component" value="Unassembled WGS sequence"/>
</dbReference>
<sequence length="299" mass="33623">MKSVVEVISRNIKQTRTLHSNKIYVIEGEVRVEKGVRLTVQDNTTILLVNGEFPKSCVRRSTLIFDQGSILVADRLYVRACTQTYKPVKLANNGGVWFLGNYSHASKDGVSVKTNRRNPLSSFTAKLIATYYLGRPDDPTPSKRTKRAQRTDDVDGFSVLGVGKAEWNISEVRSFHSADDAFDVTNSHISLKRLQITLPVEDGMNISSSRVEIHHSLRMHLRKTKAKDRDLFDLETDDGASFVELYSGCWVTLEGVFGDQAVLSSTQMPKAITRDDNERLYSFKGKLRSAALIYSIDRD</sequence>
<organism evidence="1 2">
    <name type="scientific">Zwartia hollandica</name>
    <dbReference type="NCBI Taxonomy" id="324606"/>
    <lineage>
        <taxon>Bacteria</taxon>
        <taxon>Pseudomonadati</taxon>
        <taxon>Pseudomonadota</taxon>
        <taxon>Betaproteobacteria</taxon>
        <taxon>Burkholderiales</taxon>
        <taxon>Alcaligenaceae</taxon>
        <taxon>Zwartia</taxon>
    </lineage>
</organism>
<name>A0A953NA38_9BURK</name>
<reference evidence="1" key="1">
    <citation type="submission" date="2021-07" db="EMBL/GenBank/DDBJ databases">
        <title>New genus and species of the family Alcaligenaceae.</title>
        <authorList>
            <person name="Hahn M.W."/>
        </authorList>
    </citation>
    <scope>NUCLEOTIDE SEQUENCE</scope>
    <source>
        <strain evidence="1">LF4-65</strain>
    </source>
</reference>
<comment type="caution">
    <text evidence="1">The sequence shown here is derived from an EMBL/GenBank/DDBJ whole genome shotgun (WGS) entry which is preliminary data.</text>
</comment>
<accession>A0A953NA38</accession>
<protein>
    <submittedName>
        <fullName evidence="1">Uncharacterized protein</fullName>
    </submittedName>
</protein>